<protein>
    <submittedName>
        <fullName evidence="1">Uncharacterized protein</fullName>
    </submittedName>
</protein>
<reference evidence="1 2" key="1">
    <citation type="submission" date="2016-10" db="EMBL/GenBank/DDBJ databases">
        <title>Comparative genomics uncovers the prolific and rare metabolic potential of the cyanobacterial genus Moorea.</title>
        <authorList>
            <person name="Leao T."/>
            <person name="Castelao G."/>
            <person name="Korobeynikov A."/>
            <person name="Monroe E.A."/>
            <person name="Podell S."/>
            <person name="Glukhov E."/>
            <person name="Allen E."/>
            <person name="Gerwick W.H."/>
            <person name="Gerwick L."/>
        </authorList>
    </citation>
    <scope>NUCLEOTIDE SEQUENCE [LARGE SCALE GENOMIC DNA]</scope>
    <source>
        <strain evidence="1 2">PNG5-198</strain>
    </source>
</reference>
<accession>A0A1U7N945</accession>
<proteinExistence type="predicted"/>
<evidence type="ECO:0000313" key="2">
    <source>
        <dbReference type="Proteomes" id="UP000186657"/>
    </source>
</evidence>
<comment type="caution">
    <text evidence="1">The sequence shown here is derived from an EMBL/GenBank/DDBJ whole genome shotgun (WGS) entry which is preliminary data.</text>
</comment>
<dbReference type="AlphaFoldDB" id="A0A1U7N945"/>
<sequence length="70" mass="8488">MQYDVIDFDYNHEIDCEYRDLLEAYLKQCILNNSVDVLSLFKEKLLQYLNPKTNQFSFKQKTKLIIVKKH</sequence>
<organism evidence="1 2">
    <name type="scientific">Moorena bouillonii PNG</name>
    <dbReference type="NCBI Taxonomy" id="568701"/>
    <lineage>
        <taxon>Bacteria</taxon>
        <taxon>Bacillati</taxon>
        <taxon>Cyanobacteriota</taxon>
        <taxon>Cyanophyceae</taxon>
        <taxon>Coleofasciculales</taxon>
        <taxon>Coleofasciculaceae</taxon>
        <taxon>Moorena</taxon>
    </lineage>
</organism>
<gene>
    <name evidence="1" type="ORF">BJP37_28990</name>
</gene>
<keyword evidence="2" id="KW-1185">Reference proteome</keyword>
<name>A0A1U7N945_9CYAN</name>
<dbReference type="EMBL" id="MKZS01000001">
    <property type="protein sequence ID" value="OLT62461.1"/>
    <property type="molecule type" value="Genomic_DNA"/>
</dbReference>
<evidence type="ECO:0000313" key="1">
    <source>
        <dbReference type="EMBL" id="OLT62461.1"/>
    </source>
</evidence>
<dbReference type="Proteomes" id="UP000186657">
    <property type="component" value="Unassembled WGS sequence"/>
</dbReference>